<keyword evidence="2" id="KW-1185">Reference proteome</keyword>
<evidence type="ECO:0000313" key="1">
    <source>
        <dbReference type="EMBL" id="MBS2101231.1"/>
    </source>
</evidence>
<dbReference type="RefSeq" id="WP_212220620.1">
    <property type="nucleotide sequence ID" value="NZ_JAGUCO010000053.1"/>
</dbReference>
<dbReference type="Proteomes" id="UP000708576">
    <property type="component" value="Unassembled WGS sequence"/>
</dbReference>
<dbReference type="EMBL" id="JAGUCO010000053">
    <property type="protein sequence ID" value="MBS2101231.1"/>
    <property type="molecule type" value="Genomic_DNA"/>
</dbReference>
<comment type="caution">
    <text evidence="1">The sequence shown here is derived from an EMBL/GenBank/DDBJ whole genome shotgun (WGS) entry which is preliminary data.</text>
</comment>
<name>A0ABS5K4G3_9BACT</name>
<reference evidence="1 2" key="1">
    <citation type="journal article" date="2015" name="Int. J. Syst. Evol. Microbiol.">
        <title>Carboxylicivirga linearis sp. nov., isolated from a sea cucumber culture pond.</title>
        <authorList>
            <person name="Wang F.Q."/>
            <person name="Zhou Y.X."/>
            <person name="Lin X.Z."/>
            <person name="Chen G.J."/>
            <person name="Du Z.J."/>
        </authorList>
    </citation>
    <scope>NUCLEOTIDE SEQUENCE [LARGE SCALE GENOMIC DNA]</scope>
    <source>
        <strain evidence="1 2">FB218</strain>
    </source>
</reference>
<gene>
    <name evidence="1" type="ORF">KEM10_23295</name>
</gene>
<accession>A0ABS5K4G3</accession>
<sequence length="229" mass="27228">MSIFNRKTKKKHIEQFGLRIAECLESEMPQIKTAVGLSKIYGISFMHEPKGIYISRGYNPKEFEIINRNHKTCFNLSGISVLNKKENLYQPIKLYYQSDGLTRIEIDNPEYFHKTFDLNKVQKREIELEHLKMENPDRKTAEKILKSLSKEQIDLLELDYTFEIEFDDKLFYTILDMEDGNYFAVDKKGKVYRLNHDQTERVKMIADKPTDFFKIYKGQKSELEEIMNK</sequence>
<evidence type="ECO:0000313" key="2">
    <source>
        <dbReference type="Proteomes" id="UP000708576"/>
    </source>
</evidence>
<proteinExistence type="predicted"/>
<organism evidence="1 2">
    <name type="scientific">Carboxylicivirga linearis</name>
    <dbReference type="NCBI Taxonomy" id="1628157"/>
    <lineage>
        <taxon>Bacteria</taxon>
        <taxon>Pseudomonadati</taxon>
        <taxon>Bacteroidota</taxon>
        <taxon>Bacteroidia</taxon>
        <taxon>Marinilabiliales</taxon>
        <taxon>Marinilabiliaceae</taxon>
        <taxon>Carboxylicivirga</taxon>
    </lineage>
</organism>
<protein>
    <submittedName>
        <fullName evidence="1">Uncharacterized protein</fullName>
    </submittedName>
</protein>